<comment type="caution">
    <text evidence="2">The sequence shown here is derived from an EMBL/GenBank/DDBJ whole genome shotgun (WGS) entry which is preliminary data.</text>
</comment>
<dbReference type="Pfam" id="PF13302">
    <property type="entry name" value="Acetyltransf_3"/>
    <property type="match status" value="1"/>
</dbReference>
<evidence type="ECO:0000313" key="3">
    <source>
        <dbReference type="Proteomes" id="UP000740413"/>
    </source>
</evidence>
<sequence length="172" mass="19800">MNLLLEGEQTERLLFRKVRPSDFEAWLSFHEDKRSSEFWEGLPTDPKIACQEQFDRIFERYENNLGGMNALISKSTGEFIGLCGLLKQTVDQIEELEIGYSILPNYWKQGYASEAAIKCKNCAKEQSLAKSLISIIHIDNLPSQKVALKNGMYLDKTTTYYNNPVHIFRVLL</sequence>
<dbReference type="PANTHER" id="PTHR43792:SF1">
    <property type="entry name" value="N-ACETYLTRANSFERASE DOMAIN-CONTAINING PROTEIN"/>
    <property type="match status" value="1"/>
</dbReference>
<organism evidence="2 3">
    <name type="scientific">Zobellia barbeyronii</name>
    <dbReference type="NCBI Taxonomy" id="2748009"/>
    <lineage>
        <taxon>Bacteria</taxon>
        <taxon>Pseudomonadati</taxon>
        <taxon>Bacteroidota</taxon>
        <taxon>Flavobacteriia</taxon>
        <taxon>Flavobacteriales</taxon>
        <taxon>Flavobacteriaceae</taxon>
        <taxon>Zobellia</taxon>
    </lineage>
</organism>
<dbReference type="Gene3D" id="3.40.630.30">
    <property type="match status" value="1"/>
</dbReference>
<name>A0ABS5WFQ3_9FLAO</name>
<keyword evidence="3" id="KW-1185">Reference proteome</keyword>
<dbReference type="Proteomes" id="UP000740413">
    <property type="component" value="Unassembled WGS sequence"/>
</dbReference>
<dbReference type="PANTHER" id="PTHR43792">
    <property type="entry name" value="GNAT FAMILY, PUTATIVE (AFU_ORTHOLOGUE AFUA_3G00765)-RELATED-RELATED"/>
    <property type="match status" value="1"/>
</dbReference>
<dbReference type="PROSITE" id="PS51186">
    <property type="entry name" value="GNAT"/>
    <property type="match status" value="1"/>
</dbReference>
<dbReference type="InterPro" id="IPR000182">
    <property type="entry name" value="GNAT_dom"/>
</dbReference>
<reference evidence="3" key="1">
    <citation type="submission" date="2023-07" db="EMBL/GenBank/DDBJ databases">
        <title>Zobellia barbeyronii sp. nov., a new marine flavobacterium, isolated from green and red algae.</title>
        <authorList>
            <person name="Nedashkovskaya O.I."/>
            <person name="Otstavnykh N."/>
            <person name="Zhukova N."/>
            <person name="Guzev K."/>
            <person name="Chausova V."/>
            <person name="Tekutyeva L."/>
            <person name="Mikhailov V."/>
            <person name="Isaeva M."/>
        </authorList>
    </citation>
    <scope>NUCLEOTIDE SEQUENCE [LARGE SCALE GENOMIC DNA]</scope>
    <source>
        <strain evidence="3">KMM 6746</strain>
    </source>
</reference>
<protein>
    <submittedName>
        <fullName evidence="2">GNAT family N-acetyltransferase</fullName>
    </submittedName>
</protein>
<dbReference type="EMBL" id="JACATN010000004">
    <property type="protein sequence ID" value="MBT2162213.1"/>
    <property type="molecule type" value="Genomic_DNA"/>
</dbReference>
<dbReference type="RefSeq" id="WP_214612284.1">
    <property type="nucleotide sequence ID" value="NZ_JACATN010000004.1"/>
</dbReference>
<proteinExistence type="predicted"/>
<accession>A0ABS5WFQ3</accession>
<dbReference type="InterPro" id="IPR051531">
    <property type="entry name" value="N-acetyltransferase"/>
</dbReference>
<evidence type="ECO:0000259" key="1">
    <source>
        <dbReference type="PROSITE" id="PS51186"/>
    </source>
</evidence>
<feature type="domain" description="N-acetyltransferase" evidence="1">
    <location>
        <begin position="13"/>
        <end position="172"/>
    </location>
</feature>
<dbReference type="InterPro" id="IPR016181">
    <property type="entry name" value="Acyl_CoA_acyltransferase"/>
</dbReference>
<evidence type="ECO:0000313" key="2">
    <source>
        <dbReference type="EMBL" id="MBT2162213.1"/>
    </source>
</evidence>
<gene>
    <name evidence="2" type="ORF">HW347_13145</name>
</gene>
<dbReference type="SUPFAM" id="SSF55729">
    <property type="entry name" value="Acyl-CoA N-acyltransferases (Nat)"/>
    <property type="match status" value="1"/>
</dbReference>